<dbReference type="NCBIfam" id="NF004051">
    <property type="entry name" value="PRK05571.1"/>
    <property type="match status" value="1"/>
</dbReference>
<sequence>MYPSCSFSPLAFLNCFLLYTDSAHVHDESHTFLSTRLYLYIYTHTHTRIYIYIYFSRGCTPPLAPIVYSLYLPLSGPCIFALVKVERKVDFPVHAPLFHGPSSPLLWLPRPPGHTQTDTRTQQAHHESLLLPLPRLPPPSLPEALCLYFCIYPVLVPPLIMSKRVAVGCDHAAYATHQEIMDMIKATGAASKVMYMGPSSNVSVDYPDYAAQVCEAILKGEADTGILICGTGIGMSIAANKFRGIRAALCYDHVTARLSRQHNNAHVLCIGVRTSGMEIIRDIIETFLRTEPLTEGRHGNRIHKITVIEEEQMKDEQQRNFSGCGGHTEEGK</sequence>
<dbReference type="Pfam" id="PF02502">
    <property type="entry name" value="LacAB_rpiB"/>
    <property type="match status" value="1"/>
</dbReference>
<dbReference type="PANTHER" id="PTHR30345">
    <property type="entry name" value="RIBOSE-5-PHOSPHATE ISOMERASE B"/>
    <property type="match status" value="1"/>
</dbReference>
<evidence type="ECO:0000313" key="3">
    <source>
        <dbReference type="EMBL" id="GET90120.1"/>
    </source>
</evidence>
<dbReference type="AlphaFoldDB" id="A0A640KK64"/>
<evidence type="ECO:0000256" key="2">
    <source>
        <dbReference type="SAM" id="SignalP"/>
    </source>
</evidence>
<dbReference type="NCBIfam" id="TIGR01120">
    <property type="entry name" value="rpiB"/>
    <property type="match status" value="1"/>
</dbReference>
<keyword evidence="2" id="KW-0732">Signal</keyword>
<dbReference type="PANTHER" id="PTHR30345:SF0">
    <property type="entry name" value="DNA DAMAGE-REPAIR_TOLERATION PROTEIN DRT102"/>
    <property type="match status" value="1"/>
</dbReference>
<dbReference type="EMBL" id="BLBS01000039">
    <property type="protein sequence ID" value="GET90120.1"/>
    <property type="molecule type" value="Genomic_DNA"/>
</dbReference>
<dbReference type="VEuPathDB" id="TriTrypDB:LtaPh_2820200"/>
<dbReference type="InterPro" id="IPR036569">
    <property type="entry name" value="RpiB_LacA_LacB_sf"/>
</dbReference>
<dbReference type="Gene3D" id="3.40.1400.10">
    <property type="entry name" value="Sugar-phosphate isomerase, RpiB/LacA/LacB"/>
    <property type="match status" value="1"/>
</dbReference>
<proteinExistence type="predicted"/>
<organism evidence="3 4">
    <name type="scientific">Leishmania tarentolae</name>
    <name type="common">Sauroleishmania tarentolae</name>
    <dbReference type="NCBI Taxonomy" id="5689"/>
    <lineage>
        <taxon>Eukaryota</taxon>
        <taxon>Discoba</taxon>
        <taxon>Euglenozoa</taxon>
        <taxon>Kinetoplastea</taxon>
        <taxon>Metakinetoplastina</taxon>
        <taxon>Trypanosomatida</taxon>
        <taxon>Trypanosomatidae</taxon>
        <taxon>Leishmaniinae</taxon>
        <taxon>Leishmania</taxon>
        <taxon>lizard Leishmania</taxon>
    </lineage>
</organism>
<reference evidence="3" key="1">
    <citation type="submission" date="2019-11" db="EMBL/GenBank/DDBJ databases">
        <title>Leishmania tarentolae CDS.</title>
        <authorList>
            <person name="Goto Y."/>
            <person name="Yamagishi J."/>
        </authorList>
    </citation>
    <scope>NUCLEOTIDE SEQUENCE [LARGE SCALE GENOMIC DNA]</scope>
    <source>
        <strain evidence="3">Parrot Tar II</strain>
    </source>
</reference>
<feature type="chain" id="PRO_5025003149" evidence="2">
    <location>
        <begin position="23"/>
        <end position="332"/>
    </location>
</feature>
<evidence type="ECO:0000313" key="4">
    <source>
        <dbReference type="Proteomes" id="UP000419144"/>
    </source>
</evidence>
<dbReference type="InterPro" id="IPR004785">
    <property type="entry name" value="RpiB"/>
</dbReference>
<dbReference type="SUPFAM" id="SSF89623">
    <property type="entry name" value="Ribose/Galactose isomerase RpiB/AlsB"/>
    <property type="match status" value="1"/>
</dbReference>
<feature type="signal peptide" evidence="2">
    <location>
        <begin position="1"/>
        <end position="22"/>
    </location>
</feature>
<dbReference type="OrthoDB" id="2106730at2759"/>
<name>A0A640KK64_LEITA</name>
<gene>
    <name evidence="3" type="ORF">LtaPh_2820200</name>
</gene>
<dbReference type="FunFam" id="3.40.1400.10:FF:000001">
    <property type="entry name" value="Ribose 5-phosphate isomerase B"/>
    <property type="match status" value="1"/>
</dbReference>
<protein>
    <submittedName>
        <fullName evidence="3">Ribose 5-phosphate isomerase, putative</fullName>
    </submittedName>
</protein>
<comment type="caution">
    <text evidence="3">The sequence shown here is derived from an EMBL/GenBank/DDBJ whole genome shotgun (WGS) entry which is preliminary data.</text>
</comment>
<accession>A0A640KK64</accession>
<dbReference type="GO" id="GO:0005975">
    <property type="term" value="P:carbohydrate metabolic process"/>
    <property type="evidence" value="ECO:0007669"/>
    <property type="project" value="InterPro"/>
</dbReference>
<dbReference type="InterPro" id="IPR003500">
    <property type="entry name" value="RpiB_LacA_LacB"/>
</dbReference>
<dbReference type="Proteomes" id="UP000419144">
    <property type="component" value="Unassembled WGS sequence"/>
</dbReference>
<evidence type="ECO:0000256" key="1">
    <source>
        <dbReference type="ARBA" id="ARBA00023235"/>
    </source>
</evidence>
<dbReference type="GO" id="GO:0016853">
    <property type="term" value="F:isomerase activity"/>
    <property type="evidence" value="ECO:0007669"/>
    <property type="project" value="UniProtKB-KW"/>
</dbReference>
<keyword evidence="4" id="KW-1185">Reference proteome</keyword>
<keyword evidence="1 3" id="KW-0413">Isomerase</keyword>
<dbReference type="NCBIfam" id="TIGR00689">
    <property type="entry name" value="rpiB_lacA_lacB"/>
    <property type="match status" value="1"/>
</dbReference>